<keyword evidence="13" id="KW-1015">Disulfide bond</keyword>
<keyword evidence="11 16" id="KW-0401">Integrin</keyword>
<evidence type="ECO:0000256" key="18">
    <source>
        <dbReference type="SAM" id="Phobius"/>
    </source>
</evidence>
<evidence type="ECO:0000259" key="19">
    <source>
        <dbReference type="SMART" id="SM00187"/>
    </source>
</evidence>
<dbReference type="SUPFAM" id="SSF69179">
    <property type="entry name" value="Integrin domains"/>
    <property type="match status" value="1"/>
</dbReference>
<evidence type="ECO:0000256" key="5">
    <source>
        <dbReference type="ARBA" id="ARBA00022692"/>
    </source>
</evidence>
<evidence type="ECO:0000256" key="17">
    <source>
        <dbReference type="SAM" id="MobiDB-lite"/>
    </source>
</evidence>
<feature type="transmembrane region" description="Helical" evidence="18">
    <location>
        <begin position="621"/>
        <end position="641"/>
    </location>
</feature>
<evidence type="ECO:0000256" key="12">
    <source>
        <dbReference type="ARBA" id="ARBA00023136"/>
    </source>
</evidence>
<organism evidence="21 22">
    <name type="scientific">Canis lupus dingo</name>
    <name type="common">dingo</name>
    <dbReference type="NCBI Taxonomy" id="286419"/>
    <lineage>
        <taxon>Eukaryota</taxon>
        <taxon>Metazoa</taxon>
        <taxon>Chordata</taxon>
        <taxon>Craniata</taxon>
        <taxon>Vertebrata</taxon>
        <taxon>Euteleostomi</taxon>
        <taxon>Mammalia</taxon>
        <taxon>Eutheria</taxon>
        <taxon>Laurasiatheria</taxon>
        <taxon>Carnivora</taxon>
        <taxon>Caniformia</taxon>
        <taxon>Canidae</taxon>
        <taxon>Canis</taxon>
    </lineage>
</organism>
<dbReference type="InterPro" id="IPR012896">
    <property type="entry name" value="Integrin_bsu_tail"/>
</dbReference>
<dbReference type="Gene3D" id="3.40.50.410">
    <property type="entry name" value="von Willebrand factor, type A domain"/>
    <property type="match status" value="1"/>
</dbReference>
<reference evidence="21" key="1">
    <citation type="submission" date="2025-08" db="UniProtKB">
        <authorList>
            <consortium name="Ensembl"/>
        </authorList>
    </citation>
    <scope>IDENTIFICATION</scope>
</reference>
<evidence type="ECO:0000256" key="11">
    <source>
        <dbReference type="ARBA" id="ARBA00023037"/>
    </source>
</evidence>
<dbReference type="Gene3D" id="1.20.5.100">
    <property type="entry name" value="Cytochrome c1, transmembrane anchor, C-terminal"/>
    <property type="match status" value="1"/>
</dbReference>
<keyword evidence="10 18" id="KW-1133">Transmembrane helix</keyword>
<dbReference type="GO" id="GO:0007229">
    <property type="term" value="P:integrin-mediated signaling pathway"/>
    <property type="evidence" value="ECO:0007669"/>
    <property type="project" value="UniProtKB-KW"/>
</dbReference>
<feature type="compositionally biased region" description="Pro residues" evidence="17">
    <location>
        <begin position="39"/>
        <end position="54"/>
    </location>
</feature>
<keyword evidence="6" id="KW-0732">Signal</keyword>
<dbReference type="SUPFAM" id="SSF57196">
    <property type="entry name" value="EGF/Laminin"/>
    <property type="match status" value="2"/>
</dbReference>
<feature type="region of interest" description="Disordered" evidence="17">
    <location>
        <begin position="751"/>
        <end position="780"/>
    </location>
</feature>
<dbReference type="GO" id="GO:0050901">
    <property type="term" value="P:leukocyte tethering or rolling"/>
    <property type="evidence" value="ECO:0007669"/>
    <property type="project" value="Ensembl"/>
</dbReference>
<evidence type="ECO:0000256" key="14">
    <source>
        <dbReference type="ARBA" id="ARBA00023170"/>
    </source>
</evidence>
<gene>
    <name evidence="21" type="primary">ITGB7</name>
</gene>
<dbReference type="AlphaFoldDB" id="A0A8C0LAW3"/>
<dbReference type="InterPro" id="IPR036349">
    <property type="entry name" value="Integrin_bsu_tail_dom_sf"/>
</dbReference>
<evidence type="ECO:0000256" key="6">
    <source>
        <dbReference type="ARBA" id="ARBA00022729"/>
    </source>
</evidence>
<dbReference type="Pfam" id="PF00362">
    <property type="entry name" value="Integrin_beta"/>
    <property type="match status" value="1"/>
</dbReference>
<keyword evidence="8" id="KW-0460">Magnesium</keyword>
<dbReference type="GO" id="GO:0005925">
    <property type="term" value="C:focal adhesion"/>
    <property type="evidence" value="ECO:0007669"/>
    <property type="project" value="TreeGrafter"/>
</dbReference>
<keyword evidence="4" id="KW-0245">EGF-like domain</keyword>
<dbReference type="PROSITE" id="PS00243">
    <property type="entry name" value="I_EGF_1"/>
    <property type="match status" value="1"/>
</dbReference>
<keyword evidence="22" id="KW-1185">Reference proteome</keyword>
<keyword evidence="3" id="KW-1003">Cell membrane</keyword>
<feature type="domain" description="Integrin beta subunit VWA" evidence="19">
    <location>
        <begin position="17"/>
        <end position="371"/>
    </location>
</feature>
<evidence type="ECO:0000259" key="20">
    <source>
        <dbReference type="SMART" id="SM01242"/>
    </source>
</evidence>
<sequence length="780" mass="83451">RRRRRRRRRAPAAPCTSCRPVCLSPPCTLHPALRLGHPARPPPAPLGSPPPPTARAPEQPGRPALTVPAPPSFVPPAPRSGLPPAAGFGSFVDKTVLPFVSTVPAKLRHPCPTRLERCQPPFSFRHVLSLTGDATAFEREVGRQSVSGNLDSPEGGFDAILQAALCQEKIGWRNVSRLLVFTSDDTFHTAGDGKLGGIFMPSDGHCHLDSNGLYSRSPEFDYPSVGQVAQALSAANIQPIFAVTSATLPVYQELSKLIPKSAVGELSEDSSNVVQLIMDAYNSLSSTVTLEHSALPPGVHISYESLCGDPEKREAEAGDRGQCSHVPINHTVNFLVTLQATRCLSEPHLLRLRALGFSEELTVELHTLCDCNCSDTQPQAPHCSDGQGLLQCGVCSCAPGRLGRLCECSEAELSSPDLESGCRAPNGTGPLCSGKGRCQCGRCSCSGQSSGPLCECDDASCERHEGILCGGFGHCQCGRCHCHANRTGSACECSMDTDSCLGPEGEVCSGHGDCKCNRCQCRDGYFGALCEQCSGCKTSCERHRDCAECGAFGTGPLATNCSVACAHYNVTLALVPVLDDGWCKERTLDNQLLFFLVEEEAGGMVVLTVRPQERGADHTQAIVLGCVGGIVAVGLGLVLAYRLSVEIYDRREFSRFEKEQKHLNWKQVGAASYPPGLPWLGPPGSPLPAPPSLDSFHLGPPTLVRVCCALCPALRALLDSRVAPWDQTGEQPWGFSSSFLPFFPRKTILSTEAPSRPRSTPSFRRQGVSFPEVGENTQDS</sequence>
<dbReference type="Proteomes" id="UP000694391">
    <property type="component" value="Unplaced"/>
</dbReference>
<dbReference type="InterPro" id="IPR002369">
    <property type="entry name" value="Integrin_bsu_VWA"/>
</dbReference>
<evidence type="ECO:0000256" key="7">
    <source>
        <dbReference type="ARBA" id="ARBA00022737"/>
    </source>
</evidence>
<dbReference type="FunFam" id="2.10.25.10:FF:000304">
    <property type="entry name" value="Integrin beta"/>
    <property type="match status" value="1"/>
</dbReference>
<evidence type="ECO:0000256" key="4">
    <source>
        <dbReference type="ARBA" id="ARBA00022536"/>
    </source>
</evidence>
<evidence type="ECO:0000256" key="2">
    <source>
        <dbReference type="ARBA" id="ARBA00007449"/>
    </source>
</evidence>
<evidence type="ECO:0000256" key="9">
    <source>
        <dbReference type="ARBA" id="ARBA00022889"/>
    </source>
</evidence>
<feature type="domain" description="Integrin beta subunit tail" evidence="20">
    <location>
        <begin position="540"/>
        <end position="617"/>
    </location>
</feature>
<dbReference type="GO" id="GO:0043113">
    <property type="term" value="P:receptor clustering"/>
    <property type="evidence" value="ECO:0007669"/>
    <property type="project" value="Ensembl"/>
</dbReference>
<keyword evidence="14" id="KW-0675">Receptor</keyword>
<evidence type="ECO:0000256" key="3">
    <source>
        <dbReference type="ARBA" id="ARBA00022475"/>
    </source>
</evidence>
<evidence type="ECO:0000256" key="15">
    <source>
        <dbReference type="ARBA" id="ARBA00023180"/>
    </source>
</evidence>
<name>A0A8C0LAW3_CANLU</name>
<dbReference type="GeneTree" id="ENSGT01150000286983"/>
<dbReference type="FunFam" id="2.10.25.10:FF:000305">
    <property type="entry name" value="Integrin beta"/>
    <property type="match status" value="1"/>
</dbReference>
<dbReference type="SMART" id="SM01242">
    <property type="entry name" value="Integrin_B_tail"/>
    <property type="match status" value="1"/>
</dbReference>
<comment type="similarity">
    <text evidence="2 16">Belongs to the integrin beta chain family.</text>
</comment>
<keyword evidence="15" id="KW-0325">Glycoprotein</keyword>
<evidence type="ECO:0000256" key="8">
    <source>
        <dbReference type="ARBA" id="ARBA00022842"/>
    </source>
</evidence>
<dbReference type="InterPro" id="IPR032695">
    <property type="entry name" value="Integrin_dom_sf"/>
</dbReference>
<dbReference type="GO" id="GO:0034113">
    <property type="term" value="P:heterotypic cell-cell adhesion"/>
    <property type="evidence" value="ECO:0007669"/>
    <property type="project" value="Ensembl"/>
</dbReference>
<dbReference type="Ensembl" id="ENSCAFT00020031294.1">
    <property type="protein sequence ID" value="ENSCAFP00020027098.1"/>
    <property type="gene ID" value="ENSCAFG00020021265.1"/>
</dbReference>
<feature type="compositionally biased region" description="Low complexity" evidence="17">
    <location>
        <begin position="754"/>
        <end position="765"/>
    </location>
</feature>
<dbReference type="InterPro" id="IPR036465">
    <property type="entry name" value="vWFA_dom_sf"/>
</dbReference>
<dbReference type="FunFam" id="3.40.50.410:FF:000002">
    <property type="entry name" value="Integrin beta"/>
    <property type="match status" value="1"/>
</dbReference>
<keyword evidence="7" id="KW-0677">Repeat</keyword>
<dbReference type="GO" id="GO:0034446">
    <property type="term" value="P:substrate adhesion-dependent cell spreading"/>
    <property type="evidence" value="ECO:0007669"/>
    <property type="project" value="Ensembl"/>
</dbReference>
<reference evidence="21" key="2">
    <citation type="submission" date="2025-09" db="UniProtKB">
        <authorList>
            <consortium name="Ensembl"/>
        </authorList>
    </citation>
    <scope>IDENTIFICATION</scope>
</reference>
<proteinExistence type="inferred from homology"/>
<keyword evidence="5 16" id="KW-0812">Transmembrane</keyword>
<dbReference type="PANTHER" id="PTHR10082">
    <property type="entry name" value="INTEGRIN BETA SUBUNIT"/>
    <property type="match status" value="1"/>
</dbReference>
<dbReference type="PRINTS" id="PR01186">
    <property type="entry name" value="INTEGRINB"/>
</dbReference>
<dbReference type="GO" id="GO:0009986">
    <property type="term" value="C:cell surface"/>
    <property type="evidence" value="ECO:0007669"/>
    <property type="project" value="Ensembl"/>
</dbReference>
<dbReference type="GO" id="GO:0033627">
    <property type="term" value="P:cell adhesion mediated by integrin"/>
    <property type="evidence" value="ECO:0007669"/>
    <property type="project" value="TreeGrafter"/>
</dbReference>
<dbReference type="FunFam" id="2.10.25.10:FF:000402">
    <property type="entry name" value="Integrin beta"/>
    <property type="match status" value="1"/>
</dbReference>
<dbReference type="PANTHER" id="PTHR10082:SF36">
    <property type="entry name" value="INTEGRIN BETA-7"/>
    <property type="match status" value="1"/>
</dbReference>
<dbReference type="InterPro" id="IPR014836">
    <property type="entry name" value="Integrin_bsu_cyt_dom"/>
</dbReference>
<dbReference type="SMART" id="SM00187">
    <property type="entry name" value="INB"/>
    <property type="match status" value="1"/>
</dbReference>
<evidence type="ECO:0000256" key="1">
    <source>
        <dbReference type="ARBA" id="ARBA00004251"/>
    </source>
</evidence>
<protein>
    <recommendedName>
        <fullName evidence="16">Integrin beta</fullName>
    </recommendedName>
</protein>
<dbReference type="FunFam" id="2.10.25.10:FF:000449">
    <property type="entry name" value="Integrin beta"/>
    <property type="match status" value="1"/>
</dbReference>
<accession>A0A8C0LAW3</accession>
<feature type="compositionally biased region" description="Pro residues" evidence="17">
    <location>
        <begin position="68"/>
        <end position="78"/>
    </location>
</feature>
<dbReference type="InterPro" id="IPR013111">
    <property type="entry name" value="EGF_extracell"/>
</dbReference>
<dbReference type="SUPFAM" id="SSF53300">
    <property type="entry name" value="vWA-like"/>
    <property type="match status" value="1"/>
</dbReference>
<dbReference type="GO" id="GO:0005178">
    <property type="term" value="F:integrin binding"/>
    <property type="evidence" value="ECO:0007669"/>
    <property type="project" value="TreeGrafter"/>
</dbReference>
<evidence type="ECO:0000256" key="10">
    <source>
        <dbReference type="ARBA" id="ARBA00022989"/>
    </source>
</evidence>
<evidence type="ECO:0000256" key="13">
    <source>
        <dbReference type="ARBA" id="ARBA00023157"/>
    </source>
</evidence>
<dbReference type="InterPro" id="IPR015812">
    <property type="entry name" value="Integrin_bsu"/>
</dbReference>
<keyword evidence="12 18" id="KW-0472">Membrane</keyword>
<dbReference type="GO" id="GO:0034669">
    <property type="term" value="C:integrin alpha4-beta7 complex"/>
    <property type="evidence" value="ECO:0007669"/>
    <property type="project" value="Ensembl"/>
</dbReference>
<dbReference type="InterPro" id="IPR057243">
    <property type="entry name" value="Integrin_I-EGF_CS"/>
</dbReference>
<comment type="subcellular location">
    <subcellularLocation>
        <location evidence="1 16">Cell membrane</location>
        <topology evidence="1 16">Single-pass type I membrane protein</topology>
    </subcellularLocation>
</comment>
<dbReference type="PROSITE" id="PS52047">
    <property type="entry name" value="I_EGF_2"/>
    <property type="match status" value="3"/>
</dbReference>
<dbReference type="GO" id="GO:0003366">
    <property type="term" value="P:cell-matrix adhesion involved in ameboidal cell migration"/>
    <property type="evidence" value="ECO:0007669"/>
    <property type="project" value="Ensembl"/>
</dbReference>
<evidence type="ECO:0000313" key="22">
    <source>
        <dbReference type="Proteomes" id="UP000694391"/>
    </source>
</evidence>
<dbReference type="Gene3D" id="2.10.25.10">
    <property type="entry name" value="Laminin"/>
    <property type="match status" value="4"/>
</dbReference>
<dbReference type="Pfam" id="PF07974">
    <property type="entry name" value="EGF_2"/>
    <property type="match status" value="1"/>
</dbReference>
<evidence type="ECO:0000256" key="16">
    <source>
        <dbReference type="RuleBase" id="RU000633"/>
    </source>
</evidence>
<evidence type="ECO:0000313" key="21">
    <source>
        <dbReference type="Ensembl" id="ENSCAFP00020027098.1"/>
    </source>
</evidence>
<keyword evidence="9 16" id="KW-0130">Cell adhesion</keyword>
<dbReference type="SUPFAM" id="SSF69687">
    <property type="entry name" value="Integrin beta tail domain"/>
    <property type="match status" value="1"/>
</dbReference>
<dbReference type="Gene3D" id="2.60.40.1510">
    <property type="entry name" value="ntegrin, alpha v. Chain A, domain 3"/>
    <property type="match status" value="1"/>
</dbReference>
<feature type="region of interest" description="Disordered" evidence="17">
    <location>
        <begin position="32"/>
        <end position="80"/>
    </location>
</feature>
<dbReference type="Pfam" id="PF08725">
    <property type="entry name" value="Integrin_b_cyt"/>
    <property type="match status" value="1"/>
</dbReference>